<feature type="compositionally biased region" description="Polar residues" evidence="5">
    <location>
        <begin position="96"/>
        <end position="112"/>
    </location>
</feature>
<gene>
    <name evidence="7" type="ORF">BGZ65_009230</name>
</gene>
<dbReference type="Proteomes" id="UP000749646">
    <property type="component" value="Unassembled WGS sequence"/>
</dbReference>
<dbReference type="OrthoDB" id="8922241at2759"/>
<evidence type="ECO:0000313" key="7">
    <source>
        <dbReference type="EMBL" id="KAF9973490.1"/>
    </source>
</evidence>
<dbReference type="AlphaFoldDB" id="A0A9P6M7Y6"/>
<protein>
    <recommendedName>
        <fullName evidence="6">C2H2-type domain-containing protein</fullName>
    </recommendedName>
</protein>
<comment type="caution">
    <text evidence="7">The sequence shown here is derived from an EMBL/GenBank/DDBJ whole genome shotgun (WGS) entry which is preliminary data.</text>
</comment>
<feature type="compositionally biased region" description="Basic and acidic residues" evidence="5">
    <location>
        <begin position="314"/>
        <end position="323"/>
    </location>
</feature>
<dbReference type="GO" id="GO:0000978">
    <property type="term" value="F:RNA polymerase II cis-regulatory region sequence-specific DNA binding"/>
    <property type="evidence" value="ECO:0007669"/>
    <property type="project" value="TreeGrafter"/>
</dbReference>
<dbReference type="PROSITE" id="PS50157">
    <property type="entry name" value="ZINC_FINGER_C2H2_2"/>
    <property type="match status" value="2"/>
</dbReference>
<keyword evidence="8" id="KW-1185">Reference proteome</keyword>
<dbReference type="EMBL" id="JAAAHW010004536">
    <property type="protein sequence ID" value="KAF9973490.1"/>
    <property type="molecule type" value="Genomic_DNA"/>
</dbReference>
<dbReference type="PROSITE" id="PS00028">
    <property type="entry name" value="ZINC_FINGER_C2H2_1"/>
    <property type="match status" value="2"/>
</dbReference>
<feature type="region of interest" description="Disordered" evidence="5">
    <location>
        <begin position="1"/>
        <end position="112"/>
    </location>
</feature>
<evidence type="ECO:0000313" key="8">
    <source>
        <dbReference type="Proteomes" id="UP000749646"/>
    </source>
</evidence>
<feature type="domain" description="C2H2-type" evidence="6">
    <location>
        <begin position="132"/>
        <end position="159"/>
    </location>
</feature>
<dbReference type="FunFam" id="3.30.160.60:FF:000007">
    <property type="entry name" value="Basic krueppel-like factor 3"/>
    <property type="match status" value="1"/>
</dbReference>
<evidence type="ECO:0000256" key="4">
    <source>
        <dbReference type="PROSITE-ProRule" id="PRU00042"/>
    </source>
</evidence>
<proteinExistence type="predicted"/>
<dbReference type="SUPFAM" id="SSF57667">
    <property type="entry name" value="beta-beta-alpha zinc fingers"/>
    <property type="match status" value="2"/>
</dbReference>
<evidence type="ECO:0000259" key="6">
    <source>
        <dbReference type="PROSITE" id="PS50157"/>
    </source>
</evidence>
<dbReference type="PANTHER" id="PTHR23235">
    <property type="entry name" value="KRUEPPEL-LIKE TRANSCRIPTION FACTOR"/>
    <property type="match status" value="1"/>
</dbReference>
<evidence type="ECO:0000256" key="5">
    <source>
        <dbReference type="SAM" id="MobiDB-lite"/>
    </source>
</evidence>
<evidence type="ECO:0000256" key="1">
    <source>
        <dbReference type="ARBA" id="ARBA00022723"/>
    </source>
</evidence>
<feature type="domain" description="C2H2-type" evidence="6">
    <location>
        <begin position="102"/>
        <end position="131"/>
    </location>
</feature>
<dbReference type="PANTHER" id="PTHR23235:SF120">
    <property type="entry name" value="KRUPPEL-LIKE FACTOR 15"/>
    <property type="match status" value="1"/>
</dbReference>
<feature type="compositionally biased region" description="Polar residues" evidence="5">
    <location>
        <begin position="327"/>
        <end position="339"/>
    </location>
</feature>
<feature type="compositionally biased region" description="Low complexity" evidence="5">
    <location>
        <begin position="254"/>
        <end position="279"/>
    </location>
</feature>
<sequence length="397" mass="42509">MEPNDGGRHGSGSVGAGQKRPSPYHNPSHDGPSSKAVRMYDATSRPKAEYDMQGPALPDKSRSATTSNTPGDDKESVNDDRSKDNGADENGKPTRKTGQASHTCTHPNCNKSFTRPFNLRAHMRVHTAERPYKCDTCALAFSRLHDRNRHAKLHTGIKPFECQFCHHQFIRPDALRRHLGRGGGGGQGCGQKAVAFVAANEAQKRAAANPNSTSTSALATAVAAAPSPAASKDQETSNGNNGGGDSRTTTRVHTGGSSVGPSSRSSTGSSMRSNTSLSSVGSAPTQGSVSGYSLAEWNQSTRLSDRLVVDRRMEDVESHESRPVDQAATSSLPTPSNDSYNKRYESPPGMDEDEPDVPHEEQDQPMEPSDQSTMDDGHQRGSKSPMPEVRMEVVQSS</sequence>
<dbReference type="Gene3D" id="3.30.160.60">
    <property type="entry name" value="Classic Zinc Finger"/>
    <property type="match status" value="3"/>
</dbReference>
<keyword evidence="2 4" id="KW-0863">Zinc-finger</keyword>
<dbReference type="SMART" id="SM00355">
    <property type="entry name" value="ZnF_C2H2"/>
    <property type="match status" value="3"/>
</dbReference>
<accession>A0A9P6M7Y6</accession>
<dbReference type="InterPro" id="IPR036236">
    <property type="entry name" value="Znf_C2H2_sf"/>
</dbReference>
<dbReference type="GO" id="GO:0000981">
    <property type="term" value="F:DNA-binding transcription factor activity, RNA polymerase II-specific"/>
    <property type="evidence" value="ECO:0007669"/>
    <property type="project" value="TreeGrafter"/>
</dbReference>
<dbReference type="GO" id="GO:0008270">
    <property type="term" value="F:zinc ion binding"/>
    <property type="evidence" value="ECO:0007669"/>
    <property type="project" value="UniProtKB-KW"/>
</dbReference>
<feature type="compositionally biased region" description="Basic and acidic residues" evidence="5">
    <location>
        <begin position="71"/>
        <end position="92"/>
    </location>
</feature>
<dbReference type="Pfam" id="PF00096">
    <property type="entry name" value="zf-C2H2"/>
    <property type="match status" value="1"/>
</dbReference>
<evidence type="ECO:0000256" key="3">
    <source>
        <dbReference type="ARBA" id="ARBA00022833"/>
    </source>
</evidence>
<keyword evidence="1" id="KW-0479">Metal-binding</keyword>
<name>A0A9P6M7Y6_9FUNG</name>
<reference evidence="7" key="1">
    <citation type="journal article" date="2020" name="Fungal Divers.">
        <title>Resolving the Mortierellaceae phylogeny through synthesis of multi-gene phylogenetics and phylogenomics.</title>
        <authorList>
            <person name="Vandepol N."/>
            <person name="Liber J."/>
            <person name="Desiro A."/>
            <person name="Na H."/>
            <person name="Kennedy M."/>
            <person name="Barry K."/>
            <person name="Grigoriev I.V."/>
            <person name="Miller A.N."/>
            <person name="O'Donnell K."/>
            <person name="Stajich J.E."/>
            <person name="Bonito G."/>
        </authorList>
    </citation>
    <scope>NUCLEOTIDE SEQUENCE</scope>
    <source>
        <strain evidence="7">MES-2147</strain>
    </source>
</reference>
<organism evidence="7 8">
    <name type="scientific">Modicella reniformis</name>
    <dbReference type="NCBI Taxonomy" id="1440133"/>
    <lineage>
        <taxon>Eukaryota</taxon>
        <taxon>Fungi</taxon>
        <taxon>Fungi incertae sedis</taxon>
        <taxon>Mucoromycota</taxon>
        <taxon>Mortierellomycotina</taxon>
        <taxon>Mortierellomycetes</taxon>
        <taxon>Mortierellales</taxon>
        <taxon>Mortierellaceae</taxon>
        <taxon>Modicella</taxon>
    </lineage>
</organism>
<evidence type="ECO:0000256" key="2">
    <source>
        <dbReference type="ARBA" id="ARBA00022771"/>
    </source>
</evidence>
<feature type="region of interest" description="Disordered" evidence="5">
    <location>
        <begin position="314"/>
        <end position="397"/>
    </location>
</feature>
<feature type="region of interest" description="Disordered" evidence="5">
    <location>
        <begin position="218"/>
        <end position="288"/>
    </location>
</feature>
<dbReference type="InterPro" id="IPR013087">
    <property type="entry name" value="Znf_C2H2_type"/>
</dbReference>
<feature type="compositionally biased region" description="Low complexity" evidence="5">
    <location>
        <begin position="218"/>
        <end position="231"/>
    </location>
</feature>
<keyword evidence="3" id="KW-0862">Zinc</keyword>